<feature type="repeat" description="TPR" evidence="1">
    <location>
        <begin position="135"/>
        <end position="168"/>
    </location>
</feature>
<evidence type="ECO:0000313" key="3">
    <source>
        <dbReference type="EMBL" id="MCQ8130549.1"/>
    </source>
</evidence>
<accession>A0ABT1UAZ4</accession>
<dbReference type="Gene3D" id="1.25.40.10">
    <property type="entry name" value="Tetratricopeptide repeat domain"/>
    <property type="match status" value="2"/>
</dbReference>
<dbReference type="Proteomes" id="UP001524586">
    <property type="component" value="Unassembled WGS sequence"/>
</dbReference>
<sequence length="218" mass="24452">PDQPTPTQTASKPSQTAAARPAKPGRNQPAKPPQRAETLFRQAENSASRLMQQEYLREALQQDPRHLPARHKLLGILAREPASLELKHFLDESLALFPDNLKFITTLAHYHIQQKNFPAAIASLEQVDDYAVNDLHYLALLAAAYQQQQQFAKALPVYQKLARLQPEKAENWLGLGICSDKLQQPAGAVQAYRQALDKNALAPRVVDYINQRLNALTH</sequence>
<reference evidence="3 4" key="1">
    <citation type="submission" date="2022-07" db="EMBL/GenBank/DDBJ databases">
        <title>Methylomonas rivi sp. nov., Methylomonas rosea sp. nov., Methylomonas aureus sp. nov. and Methylomonas subterranea sp. nov., four novel methanotrophs isolated from a freshwater creek and the deep terrestrial subsurface.</title>
        <authorList>
            <person name="Abin C."/>
            <person name="Sankaranarayanan K."/>
            <person name="Garner C."/>
            <person name="Sindelar R."/>
            <person name="Kotary K."/>
            <person name="Garner R."/>
            <person name="Barclay S."/>
            <person name="Lawson P."/>
            <person name="Krumholz L."/>
        </authorList>
    </citation>
    <scope>NUCLEOTIDE SEQUENCE [LARGE SCALE GENOMIC DNA]</scope>
    <source>
        <strain evidence="3 4">WSC-6</strain>
    </source>
</reference>
<evidence type="ECO:0000256" key="2">
    <source>
        <dbReference type="SAM" id="MobiDB-lite"/>
    </source>
</evidence>
<feature type="non-terminal residue" evidence="3">
    <location>
        <position position="1"/>
    </location>
</feature>
<gene>
    <name evidence="3" type="ORF">NP596_18965</name>
</gene>
<feature type="compositionally biased region" description="Polar residues" evidence="2">
    <location>
        <begin position="1"/>
        <end position="17"/>
    </location>
</feature>
<dbReference type="RefSeq" id="WP_256616972.1">
    <property type="nucleotide sequence ID" value="NZ_JANIBK010000178.1"/>
</dbReference>
<proteinExistence type="predicted"/>
<dbReference type="PROSITE" id="PS50005">
    <property type="entry name" value="TPR"/>
    <property type="match status" value="1"/>
</dbReference>
<dbReference type="InterPro" id="IPR019734">
    <property type="entry name" value="TPR_rpt"/>
</dbReference>
<organism evidence="3 4">
    <name type="scientific">Methylomonas rivi</name>
    <dbReference type="NCBI Taxonomy" id="2952226"/>
    <lineage>
        <taxon>Bacteria</taxon>
        <taxon>Pseudomonadati</taxon>
        <taxon>Pseudomonadota</taxon>
        <taxon>Gammaproteobacteria</taxon>
        <taxon>Methylococcales</taxon>
        <taxon>Methylococcaceae</taxon>
        <taxon>Methylomonas</taxon>
    </lineage>
</organism>
<name>A0ABT1UAZ4_9GAMM</name>
<protein>
    <submittedName>
        <fullName evidence="3">Tetratricopeptide repeat protein</fullName>
    </submittedName>
</protein>
<keyword evidence="1" id="KW-0802">TPR repeat</keyword>
<dbReference type="SMART" id="SM00028">
    <property type="entry name" value="TPR"/>
    <property type="match status" value="3"/>
</dbReference>
<evidence type="ECO:0000313" key="4">
    <source>
        <dbReference type="Proteomes" id="UP001524586"/>
    </source>
</evidence>
<dbReference type="InterPro" id="IPR011990">
    <property type="entry name" value="TPR-like_helical_dom_sf"/>
</dbReference>
<evidence type="ECO:0000256" key="1">
    <source>
        <dbReference type="PROSITE-ProRule" id="PRU00339"/>
    </source>
</evidence>
<keyword evidence="4" id="KW-1185">Reference proteome</keyword>
<dbReference type="EMBL" id="JANIBK010000178">
    <property type="protein sequence ID" value="MCQ8130549.1"/>
    <property type="molecule type" value="Genomic_DNA"/>
</dbReference>
<comment type="caution">
    <text evidence="3">The sequence shown here is derived from an EMBL/GenBank/DDBJ whole genome shotgun (WGS) entry which is preliminary data.</text>
</comment>
<dbReference type="Pfam" id="PF14559">
    <property type="entry name" value="TPR_19"/>
    <property type="match status" value="1"/>
</dbReference>
<feature type="region of interest" description="Disordered" evidence="2">
    <location>
        <begin position="1"/>
        <end position="37"/>
    </location>
</feature>
<dbReference type="SUPFAM" id="SSF48452">
    <property type="entry name" value="TPR-like"/>
    <property type="match status" value="1"/>
</dbReference>